<name>A0A1Z5SBF1_SORBI</name>
<proteinExistence type="predicted"/>
<evidence type="ECO:0000313" key="1">
    <source>
        <dbReference type="EMBL" id="OQU93240.1"/>
    </source>
</evidence>
<keyword evidence="2" id="KW-1185">Reference proteome</keyword>
<dbReference type="InParanoid" id="A0A1Z5SBF1"/>
<dbReference type="EMBL" id="CM000760">
    <property type="protein sequence ID" value="OQU93240.1"/>
    <property type="molecule type" value="Genomic_DNA"/>
</dbReference>
<evidence type="ECO:0000313" key="2">
    <source>
        <dbReference type="Proteomes" id="UP000000768"/>
    </source>
</evidence>
<sequence>MLTSRLATKYCLILTCGRSNCRKPCMRSERLCTVMVHVTRGNVRQQQREEKNKRRRIVEQP</sequence>
<reference evidence="1 2" key="1">
    <citation type="journal article" date="2009" name="Nature">
        <title>The Sorghum bicolor genome and the diversification of grasses.</title>
        <authorList>
            <person name="Paterson A.H."/>
            <person name="Bowers J.E."/>
            <person name="Bruggmann R."/>
            <person name="Dubchak I."/>
            <person name="Grimwood J."/>
            <person name="Gundlach H."/>
            <person name="Haberer G."/>
            <person name="Hellsten U."/>
            <person name="Mitros T."/>
            <person name="Poliakov A."/>
            <person name="Schmutz J."/>
            <person name="Spannagl M."/>
            <person name="Tang H."/>
            <person name="Wang X."/>
            <person name="Wicker T."/>
            <person name="Bharti A.K."/>
            <person name="Chapman J."/>
            <person name="Feltus F.A."/>
            <person name="Gowik U."/>
            <person name="Grigoriev I.V."/>
            <person name="Lyons E."/>
            <person name="Maher C.A."/>
            <person name="Martis M."/>
            <person name="Narechania A."/>
            <person name="Otillar R.P."/>
            <person name="Penning B.W."/>
            <person name="Salamov A.A."/>
            <person name="Wang Y."/>
            <person name="Zhang L."/>
            <person name="Carpita N.C."/>
            <person name="Freeling M."/>
            <person name="Gingle A.R."/>
            <person name="Hash C.T."/>
            <person name="Keller B."/>
            <person name="Klein P."/>
            <person name="Kresovich S."/>
            <person name="McCann M.C."/>
            <person name="Ming R."/>
            <person name="Peterson D.G."/>
            <person name="Mehboob-ur-Rahman"/>
            <person name="Ware D."/>
            <person name="Westhoff P."/>
            <person name="Mayer K.F."/>
            <person name="Messing J."/>
            <person name="Rokhsar D.S."/>
        </authorList>
    </citation>
    <scope>NUCLEOTIDE SEQUENCE [LARGE SCALE GENOMIC DNA]</scope>
    <source>
        <strain evidence="2">cv. BTx623</strain>
    </source>
</reference>
<dbReference type="AlphaFoldDB" id="A0A1Z5SBF1"/>
<reference evidence="2" key="2">
    <citation type="journal article" date="2018" name="Plant J.">
        <title>The Sorghum bicolor reference genome: improved assembly, gene annotations, a transcriptome atlas, and signatures of genome organization.</title>
        <authorList>
            <person name="McCormick R.F."/>
            <person name="Truong S.K."/>
            <person name="Sreedasyam A."/>
            <person name="Jenkins J."/>
            <person name="Shu S."/>
            <person name="Sims D."/>
            <person name="Kennedy M."/>
            <person name="Amirebrahimi M."/>
            <person name="Weers B.D."/>
            <person name="McKinley B."/>
            <person name="Mattison A."/>
            <person name="Morishige D.T."/>
            <person name="Grimwood J."/>
            <person name="Schmutz J."/>
            <person name="Mullet J.E."/>
        </authorList>
    </citation>
    <scope>NUCLEOTIDE SEQUENCE [LARGE SCALE GENOMIC DNA]</scope>
    <source>
        <strain evidence="2">cv. BTx623</strain>
    </source>
</reference>
<accession>A0A1Z5SBF1</accession>
<gene>
    <name evidence="1" type="ORF">SORBI_3001G505033</name>
</gene>
<organism evidence="1 2">
    <name type="scientific">Sorghum bicolor</name>
    <name type="common">Sorghum</name>
    <name type="synonym">Sorghum vulgare</name>
    <dbReference type="NCBI Taxonomy" id="4558"/>
    <lineage>
        <taxon>Eukaryota</taxon>
        <taxon>Viridiplantae</taxon>
        <taxon>Streptophyta</taxon>
        <taxon>Embryophyta</taxon>
        <taxon>Tracheophyta</taxon>
        <taxon>Spermatophyta</taxon>
        <taxon>Magnoliopsida</taxon>
        <taxon>Liliopsida</taxon>
        <taxon>Poales</taxon>
        <taxon>Poaceae</taxon>
        <taxon>PACMAD clade</taxon>
        <taxon>Panicoideae</taxon>
        <taxon>Andropogonodae</taxon>
        <taxon>Andropogoneae</taxon>
        <taxon>Sorghinae</taxon>
        <taxon>Sorghum</taxon>
    </lineage>
</organism>
<protein>
    <submittedName>
        <fullName evidence="1">Uncharacterized protein</fullName>
    </submittedName>
</protein>
<dbReference type="Proteomes" id="UP000000768">
    <property type="component" value="Chromosome 1"/>
</dbReference>
<dbReference type="Gramene" id="OQU93240">
    <property type="protein sequence ID" value="OQU93240"/>
    <property type="gene ID" value="SORBI_3001G505033"/>
</dbReference>